<evidence type="ECO:0000256" key="1">
    <source>
        <dbReference type="SAM" id="SignalP"/>
    </source>
</evidence>
<evidence type="ECO:0000313" key="2">
    <source>
        <dbReference type="EMBL" id="MFC2999449.1"/>
    </source>
</evidence>
<accession>A0ABV7BQT9</accession>
<gene>
    <name evidence="2" type="ORF">ACFOD3_06060</name>
</gene>
<organism evidence="2 3">
    <name type="scientific">Falsiroseomonas tokyonensis</name>
    <dbReference type="NCBI Taxonomy" id="430521"/>
    <lineage>
        <taxon>Bacteria</taxon>
        <taxon>Pseudomonadati</taxon>
        <taxon>Pseudomonadota</taxon>
        <taxon>Alphaproteobacteria</taxon>
        <taxon>Acetobacterales</taxon>
        <taxon>Roseomonadaceae</taxon>
        <taxon>Falsiroseomonas</taxon>
    </lineage>
</organism>
<keyword evidence="1" id="KW-0732">Signal</keyword>
<dbReference type="Proteomes" id="UP001595420">
    <property type="component" value="Unassembled WGS sequence"/>
</dbReference>
<comment type="caution">
    <text evidence="2">The sequence shown here is derived from an EMBL/GenBank/DDBJ whole genome shotgun (WGS) entry which is preliminary data.</text>
</comment>
<keyword evidence="3" id="KW-1185">Reference proteome</keyword>
<dbReference type="RefSeq" id="WP_216835338.1">
    <property type="nucleotide sequence ID" value="NZ_JAFNJS010000001.1"/>
</dbReference>
<evidence type="ECO:0000313" key="3">
    <source>
        <dbReference type="Proteomes" id="UP001595420"/>
    </source>
</evidence>
<feature type="signal peptide" evidence="1">
    <location>
        <begin position="1"/>
        <end position="25"/>
    </location>
</feature>
<reference evidence="3" key="1">
    <citation type="journal article" date="2019" name="Int. J. Syst. Evol. Microbiol.">
        <title>The Global Catalogue of Microorganisms (GCM) 10K type strain sequencing project: providing services to taxonomists for standard genome sequencing and annotation.</title>
        <authorList>
            <consortium name="The Broad Institute Genomics Platform"/>
            <consortium name="The Broad Institute Genome Sequencing Center for Infectious Disease"/>
            <person name="Wu L."/>
            <person name="Ma J."/>
        </authorList>
    </citation>
    <scope>NUCLEOTIDE SEQUENCE [LARGE SCALE GENOMIC DNA]</scope>
    <source>
        <strain evidence="3">CGMCC 1.16855</strain>
    </source>
</reference>
<proteinExistence type="predicted"/>
<name>A0ABV7BQT9_9PROT</name>
<dbReference type="EMBL" id="JBHRSB010000001">
    <property type="protein sequence ID" value="MFC2999449.1"/>
    <property type="molecule type" value="Genomic_DNA"/>
</dbReference>
<feature type="chain" id="PRO_5047066804" evidence="1">
    <location>
        <begin position="26"/>
        <end position="120"/>
    </location>
</feature>
<protein>
    <submittedName>
        <fullName evidence="2">Uncharacterized protein</fullName>
    </submittedName>
</protein>
<sequence>MTRINRIATAMFAAGALSFAVPALAQDVSYPRVVGTGENASVEYGPAGSRNTLGGGAVVVATGHDGRWRITHTDPSYAQRAPNGLVPVTVGSGENANTAWVPAGVAPTTGLAGSFAGTGG</sequence>